<proteinExistence type="inferred from homology"/>
<evidence type="ECO:0000259" key="4">
    <source>
        <dbReference type="Pfam" id="PF00370"/>
    </source>
</evidence>
<dbReference type="PANTHER" id="PTHR43095:SF5">
    <property type="entry name" value="XYLULOSE KINASE"/>
    <property type="match status" value="1"/>
</dbReference>
<evidence type="ECO:0000256" key="2">
    <source>
        <dbReference type="ARBA" id="ARBA00022679"/>
    </source>
</evidence>
<dbReference type="EMBL" id="VUMN01000019">
    <property type="protein sequence ID" value="MSS58920.1"/>
    <property type="molecule type" value="Genomic_DNA"/>
</dbReference>
<dbReference type="Pfam" id="PF02782">
    <property type="entry name" value="FGGY_C"/>
    <property type="match status" value="1"/>
</dbReference>
<organism evidence="6 7">
    <name type="scientific">Stecheria intestinalis</name>
    <dbReference type="NCBI Taxonomy" id="2606630"/>
    <lineage>
        <taxon>Bacteria</taxon>
        <taxon>Bacillati</taxon>
        <taxon>Bacillota</taxon>
        <taxon>Erysipelotrichia</taxon>
        <taxon>Erysipelotrichales</taxon>
        <taxon>Erysipelotrichaceae</taxon>
        <taxon>Stecheria</taxon>
    </lineage>
</organism>
<keyword evidence="2" id="KW-0808">Transferase</keyword>
<feature type="domain" description="Carbohydrate kinase FGGY N-terminal" evidence="4">
    <location>
        <begin position="6"/>
        <end position="254"/>
    </location>
</feature>
<reference evidence="6 7" key="1">
    <citation type="submission" date="2019-08" db="EMBL/GenBank/DDBJ databases">
        <title>In-depth cultivation of the pig gut microbiome towards novel bacterial diversity and tailored functional studies.</title>
        <authorList>
            <person name="Wylensek D."/>
            <person name="Hitch T.C.A."/>
            <person name="Clavel T."/>
        </authorList>
    </citation>
    <scope>NUCLEOTIDE SEQUENCE [LARGE SCALE GENOMIC DNA]</scope>
    <source>
        <strain evidence="6 7">Oil+RF-744-GAM-WT-6</strain>
    </source>
</reference>
<dbReference type="GO" id="GO:0005975">
    <property type="term" value="P:carbohydrate metabolic process"/>
    <property type="evidence" value="ECO:0007669"/>
    <property type="project" value="InterPro"/>
</dbReference>
<dbReference type="InterPro" id="IPR043129">
    <property type="entry name" value="ATPase_NBD"/>
</dbReference>
<dbReference type="PANTHER" id="PTHR43095">
    <property type="entry name" value="SUGAR KINASE"/>
    <property type="match status" value="1"/>
</dbReference>
<gene>
    <name evidence="6" type="ORF">FYJ51_08365</name>
</gene>
<keyword evidence="3 6" id="KW-0418">Kinase</keyword>
<evidence type="ECO:0000256" key="1">
    <source>
        <dbReference type="ARBA" id="ARBA00009156"/>
    </source>
</evidence>
<evidence type="ECO:0000259" key="5">
    <source>
        <dbReference type="Pfam" id="PF02782"/>
    </source>
</evidence>
<dbReference type="Pfam" id="PF00370">
    <property type="entry name" value="FGGY_N"/>
    <property type="match status" value="1"/>
</dbReference>
<comment type="caution">
    <text evidence="6">The sequence shown here is derived from an EMBL/GenBank/DDBJ whole genome shotgun (WGS) entry which is preliminary data.</text>
</comment>
<dbReference type="AlphaFoldDB" id="A0A7X2NT22"/>
<dbReference type="Gene3D" id="3.30.420.40">
    <property type="match status" value="2"/>
</dbReference>
<dbReference type="InterPro" id="IPR018485">
    <property type="entry name" value="FGGY_C"/>
</dbReference>
<protein>
    <submittedName>
        <fullName evidence="6">Carbohydrate kinase</fullName>
    </submittedName>
</protein>
<name>A0A7X2NT22_9FIRM</name>
<evidence type="ECO:0000313" key="7">
    <source>
        <dbReference type="Proteomes" id="UP000461880"/>
    </source>
</evidence>
<accession>A0A7X2NT22</accession>
<dbReference type="RefSeq" id="WP_154504936.1">
    <property type="nucleotide sequence ID" value="NZ_VUMN01000019.1"/>
</dbReference>
<evidence type="ECO:0000256" key="3">
    <source>
        <dbReference type="ARBA" id="ARBA00022777"/>
    </source>
</evidence>
<feature type="domain" description="Carbohydrate kinase FGGY C-terminal" evidence="5">
    <location>
        <begin position="264"/>
        <end position="456"/>
    </location>
</feature>
<sequence>MSDHCVLVFDVGTQSSRAMIVDQKGTVRAIAKLHHEPAYRSPEPDWAEQDADYYYEMICRAAQQCRREHPDLFAAAEAVSITTIRDTVICLDQHMKPLRPAILWLDQRTAAGKPNAPFLSEAAIRAAGMNPTFVMQYQKSHCNWIREEEPEIWNHTKYFVLLSTYLIYRMTGELKDASASMVGHIPFDHKHRRWMRERDLTYPVFPIGAEKYYPVQDSGTVLGAISASMAEDSGVKEGLPVYAAGSDKACELLGLGCSEESRAAIGLGTTATISYMSDTYQEPERFIPAYAAVIPEKWNPEIEIFRGYWLISWFKKEFASHEMEKAEELGISAEEILNRSLALIPAGCDGLIMQPYFTPNVTMPTARGAIIGFSDVHTRAHLYRAIVEGINFALIDGMRHIEKRRGSKFTSVAVGGGGSQSNEICQITADMFGLPILRTESYEATGIGCAMAAMVGMGIFDSYEAAVESCVHYKDTFEPREKVTEIYNRLYDDVYQRTYGHLKPLYQKLHEIYHDSKLMDRNF</sequence>
<dbReference type="PIRSF" id="PIRSF000538">
    <property type="entry name" value="GlpK"/>
    <property type="match status" value="1"/>
</dbReference>
<dbReference type="Proteomes" id="UP000461880">
    <property type="component" value="Unassembled WGS sequence"/>
</dbReference>
<evidence type="ECO:0000313" key="6">
    <source>
        <dbReference type="EMBL" id="MSS58920.1"/>
    </source>
</evidence>
<dbReference type="InterPro" id="IPR000577">
    <property type="entry name" value="Carb_kinase_FGGY"/>
</dbReference>
<dbReference type="InterPro" id="IPR050406">
    <property type="entry name" value="FGGY_Carb_Kinase"/>
</dbReference>
<comment type="similarity">
    <text evidence="1">Belongs to the FGGY kinase family.</text>
</comment>
<dbReference type="InterPro" id="IPR018484">
    <property type="entry name" value="FGGY_N"/>
</dbReference>
<dbReference type="CDD" id="cd07779">
    <property type="entry name" value="ASKHA_NBD_FGGY_YgcE-like"/>
    <property type="match status" value="1"/>
</dbReference>
<dbReference type="GO" id="GO:0016301">
    <property type="term" value="F:kinase activity"/>
    <property type="evidence" value="ECO:0007669"/>
    <property type="project" value="UniProtKB-KW"/>
</dbReference>
<keyword evidence="7" id="KW-1185">Reference proteome</keyword>
<dbReference type="SUPFAM" id="SSF53067">
    <property type="entry name" value="Actin-like ATPase domain"/>
    <property type="match status" value="2"/>
</dbReference>